<dbReference type="InterPro" id="IPR019606">
    <property type="entry name" value="GerMN"/>
</dbReference>
<dbReference type="EMBL" id="BHXC01000006">
    <property type="protein sequence ID" value="GCB88242.1"/>
    <property type="molecule type" value="Genomic_DNA"/>
</dbReference>
<comment type="caution">
    <text evidence="2">The sequence shown here is derived from an EMBL/GenBank/DDBJ whole genome shotgun (WGS) entry which is preliminary data.</text>
</comment>
<dbReference type="STRING" id="68570.DC74_103"/>
<dbReference type="AlphaFoldDB" id="A0A059VYK6"/>
<dbReference type="Proteomes" id="UP000288351">
    <property type="component" value="Unassembled WGS sequence"/>
</dbReference>
<sequence length="196" mass="20234">MTRPPSRSRPGRTLRTAAVALGTLTLSTLLIATTAGCAIGPTSPVPAGSPASGIQQPGTQARFARLYFAGPTGLRAVSRPTDRPLSPQQALDLLLEGPTPAERQRGLISQVPPMAGQLTATATDGAVDVFVPQKVSTGDLDVTAVSQIACTAAHANVPGNKPPTQIDIRIHENNIRSQTPWTVHCGPNGNVTPVTG</sequence>
<evidence type="ECO:0000259" key="1">
    <source>
        <dbReference type="Pfam" id="PF10646"/>
    </source>
</evidence>
<accession>A0A059VYK6</accession>
<dbReference type="RefSeq" id="WP_020929546.1">
    <property type="nucleotide sequence ID" value="NZ_BHXC01000006.1"/>
</dbReference>
<feature type="domain" description="GerMN" evidence="1">
    <location>
        <begin position="66"/>
        <end position="156"/>
    </location>
</feature>
<reference evidence="2 3" key="1">
    <citation type="journal article" date="2019" name="Microbiol. Resour. Announc.">
        <title>Draft Genome Sequence of the Most Traditional epsilon-Poly-l-Lysine Producer, Streptomyces albulus NBRC14147.</title>
        <authorList>
            <person name="Yamanaka K."/>
            <person name="Hamano Y."/>
        </authorList>
    </citation>
    <scope>NUCLEOTIDE SEQUENCE [LARGE SCALE GENOMIC DNA]</scope>
    <source>
        <strain evidence="2 3">NBRC 14147</strain>
    </source>
</reference>
<protein>
    <submittedName>
        <fullName evidence="2">Lipoprotein</fullName>
    </submittedName>
</protein>
<evidence type="ECO:0000313" key="2">
    <source>
        <dbReference type="EMBL" id="GCB88242.1"/>
    </source>
</evidence>
<dbReference type="Pfam" id="PF10646">
    <property type="entry name" value="Germane"/>
    <property type="match status" value="1"/>
</dbReference>
<proteinExistence type="predicted"/>
<evidence type="ECO:0000313" key="3">
    <source>
        <dbReference type="Proteomes" id="UP000288351"/>
    </source>
</evidence>
<name>A0A059VYK6_STRNR</name>
<organism evidence="2 3">
    <name type="scientific">Streptomyces noursei</name>
    <name type="common">Streptomyces albulus</name>
    <dbReference type="NCBI Taxonomy" id="1971"/>
    <lineage>
        <taxon>Bacteria</taxon>
        <taxon>Bacillati</taxon>
        <taxon>Actinomycetota</taxon>
        <taxon>Actinomycetes</taxon>
        <taxon>Kitasatosporales</taxon>
        <taxon>Streptomycetaceae</taxon>
        <taxon>Streptomyces</taxon>
    </lineage>
</organism>
<dbReference type="eggNOG" id="ENOG5033GDG">
    <property type="taxonomic scope" value="Bacteria"/>
</dbReference>
<keyword evidence="2" id="KW-0449">Lipoprotein</keyword>
<gene>
    <name evidence="2" type="ORF">SALB_00912</name>
</gene>